<dbReference type="Proteomes" id="UP001055879">
    <property type="component" value="Linkage Group LG11"/>
</dbReference>
<gene>
    <name evidence="1" type="ORF">L6452_32625</name>
</gene>
<sequence>MIDTEGRQIHVVDHGTPPSVKAEADTDSRGITEYDKFLATTFQKKNTIYARMQNHDPNEYVSCGRKVVSTPYMKNGAAIMQVQKSEHQWFSSGQTFDTNSSNIGSGSRLMLFKFNKEEVQFSIKGDIVTMNHKVEIGKGRVEEYGVYDAWAAIASSTCKNIAIRKDHSGCWNVARISASSVGLVYGSMKLKYLQMSSSTFNGQSKWIDEARE</sequence>
<reference evidence="1 2" key="2">
    <citation type="journal article" date="2022" name="Mol. Ecol. Resour.">
        <title>The genomes of chicory, endive, great burdock and yacon provide insights into Asteraceae paleo-polyploidization history and plant inulin production.</title>
        <authorList>
            <person name="Fan W."/>
            <person name="Wang S."/>
            <person name="Wang H."/>
            <person name="Wang A."/>
            <person name="Jiang F."/>
            <person name="Liu H."/>
            <person name="Zhao H."/>
            <person name="Xu D."/>
            <person name="Zhang Y."/>
        </authorList>
    </citation>
    <scope>NUCLEOTIDE SEQUENCE [LARGE SCALE GENOMIC DNA]</scope>
    <source>
        <strain evidence="2">cv. Niubang</strain>
    </source>
</reference>
<evidence type="ECO:0000313" key="1">
    <source>
        <dbReference type="EMBL" id="KAI3692802.1"/>
    </source>
</evidence>
<proteinExistence type="predicted"/>
<evidence type="ECO:0000313" key="2">
    <source>
        <dbReference type="Proteomes" id="UP001055879"/>
    </source>
</evidence>
<keyword evidence="2" id="KW-1185">Reference proteome</keyword>
<dbReference type="EMBL" id="CM042057">
    <property type="protein sequence ID" value="KAI3692802.1"/>
    <property type="molecule type" value="Genomic_DNA"/>
</dbReference>
<reference evidence="2" key="1">
    <citation type="journal article" date="2022" name="Mol. Ecol. Resour.">
        <title>The genomes of chicory, endive, great burdock and yacon provide insights into Asteraceae palaeo-polyploidization history and plant inulin production.</title>
        <authorList>
            <person name="Fan W."/>
            <person name="Wang S."/>
            <person name="Wang H."/>
            <person name="Wang A."/>
            <person name="Jiang F."/>
            <person name="Liu H."/>
            <person name="Zhao H."/>
            <person name="Xu D."/>
            <person name="Zhang Y."/>
        </authorList>
    </citation>
    <scope>NUCLEOTIDE SEQUENCE [LARGE SCALE GENOMIC DNA]</scope>
    <source>
        <strain evidence="2">cv. Niubang</strain>
    </source>
</reference>
<protein>
    <submittedName>
        <fullName evidence="1">Uncharacterized protein</fullName>
    </submittedName>
</protein>
<accession>A0ACB8Z5H7</accession>
<name>A0ACB8Z5H7_ARCLA</name>
<organism evidence="1 2">
    <name type="scientific">Arctium lappa</name>
    <name type="common">Greater burdock</name>
    <name type="synonym">Lappa major</name>
    <dbReference type="NCBI Taxonomy" id="4217"/>
    <lineage>
        <taxon>Eukaryota</taxon>
        <taxon>Viridiplantae</taxon>
        <taxon>Streptophyta</taxon>
        <taxon>Embryophyta</taxon>
        <taxon>Tracheophyta</taxon>
        <taxon>Spermatophyta</taxon>
        <taxon>Magnoliopsida</taxon>
        <taxon>eudicotyledons</taxon>
        <taxon>Gunneridae</taxon>
        <taxon>Pentapetalae</taxon>
        <taxon>asterids</taxon>
        <taxon>campanulids</taxon>
        <taxon>Asterales</taxon>
        <taxon>Asteraceae</taxon>
        <taxon>Carduoideae</taxon>
        <taxon>Cardueae</taxon>
        <taxon>Arctiinae</taxon>
        <taxon>Arctium</taxon>
    </lineage>
</organism>
<comment type="caution">
    <text evidence="1">The sequence shown here is derived from an EMBL/GenBank/DDBJ whole genome shotgun (WGS) entry which is preliminary data.</text>
</comment>